<feature type="coiled-coil region" evidence="1">
    <location>
        <begin position="727"/>
        <end position="761"/>
    </location>
</feature>
<organism evidence="4 5">
    <name type="scientific">Metschnikowia bicuspidata</name>
    <dbReference type="NCBI Taxonomy" id="27322"/>
    <lineage>
        <taxon>Eukaryota</taxon>
        <taxon>Fungi</taxon>
        <taxon>Dikarya</taxon>
        <taxon>Ascomycota</taxon>
        <taxon>Saccharomycotina</taxon>
        <taxon>Pichiomycetes</taxon>
        <taxon>Metschnikowiaceae</taxon>
        <taxon>Metschnikowia</taxon>
    </lineage>
</organism>
<sequence>MNFDLRAPLISTNCHNSNHRSNHRNNLKHLPSSDLDQLEWELKRADRPSSSNVYRSRFETESAIVSSFKQREAGPSPQKGVSLTAHLEAKTQNKDSVGYTYLCRIQAIKQWLEEVVQVQIEQSAWELNSYLRNGIYLARLANMFMPSKRSVYSNDSKLDFRHTENINTFFRLLRYVELPLLFYFELTDLFDAKDIPKVWYCLHALSYRINLMFSEYPLIQNMVGSASFEDADIAAANRFLLGGQLPGFSDIDIDSFSSPVKSSFVNKALNLGSPTKPKPFTKRLDFESSAKPLPVLPELKKQQNVAHNTIRRILLNSAHRTALSSVSNGNTSESASTLGLNSLLSPHTQDIVRIQALARGSMLRYKIFVDKIILRSHAPELQILLSIIRGYMVRQKTYHGRRKDVMLFEQDITSFQAIFRASLLRNSLVEVVDNSHMDYFQSIIRGRLVRWQNISIQSKLCEHENSVILFQSVVRRKKIAPLVATIVENHHLLAPAVLAIQKAARGSLLRKKISKREILCSDNPFIIEFQSIARAAIARNRVRVVLKQSFQYLPVLVEFQAVARGAALRTKLCNDVLSSLIGEDFHMNLLFAKIRANLCRAAIKRDLHTLAMSSDSFCAVQTLFRGLLARFQMDEKLDTFYDKIDAIIDLQAIIRGIRLRKDMNDIHEYYQVNISRVVKVQRILQKILAQTAYKSLVNMRSPPLSVVRKFSSHLLNSIGDLAEDLRLSKYKDRILELTRQNEDLELQIDSLDAKLAILNKKIISTDEFMAHKLKLAPFKPNYQSLKTSQEPNLSHSTKKRLEIYLSFFYLLQTNPLYFMRYFNSLRHDPDTLVSAVNLTVNLYSSKSTPEKGRTREEYFVLKLFLALVKSDYLACSNIADITKVKQALWIRLFLCVNNHKSHRKALVFNFGRLLRLLWDADKASFEADPCVIYAQIRDKEIRVHGSSDKIERISPSAAIVDKAVSEKFINNLMHLRDFAAEFVDRFSEKTSSFPLHVRLIAREIYQLSKVHFPESPEQMHLSVAGVVVVRHYVSGLLQNPSLYGFNSPATPLCKTNFVLLSRVLVQMFSMKPFKDNFMKPLNDFVLSYTDTIKKLIRELINVQSLDSEYGLNDFDDLMRNDKPTITMNMRDMVSIEALVSKNLAVFAPDADDQLRTLVTKLGEVFSDSNDYAKLAGLGNYTLTLAPISSVETIEESKKKMLMAQAKRYVLILIHVQHGDNLLEILIEGVTPVYEKKFQELKKHYELASDVPRIDPVDSFSELKQKLLQVLLHLENMGEISRKTSYQEILDLMVLDIKTKGSQREFRKNQAGLALKTIFRLEKKKEVLEKQLKDFNMHVNQILEALQLRPKERRFLNIPVFSKQYFYHRQLRKNNCFPKFGSYKHAAKKMMDQGVITFIRESVYRKSGLQKLDFKFSCHEVGVFTIEAACSAINIPGLCSVINLDDVLDRQQGKVKDWAFFKNRVVFDSDNLVALIFKHFYEVNIK</sequence>
<dbReference type="GO" id="GO:0051015">
    <property type="term" value="F:actin filament binding"/>
    <property type="evidence" value="ECO:0007669"/>
    <property type="project" value="TreeGrafter"/>
</dbReference>
<name>A0A4P9ZJ44_9ASCO</name>
<dbReference type="InterPro" id="IPR008936">
    <property type="entry name" value="Rho_GTPase_activation_prot"/>
</dbReference>
<dbReference type="GO" id="GO:0005516">
    <property type="term" value="F:calmodulin binding"/>
    <property type="evidence" value="ECO:0007669"/>
    <property type="project" value="TreeGrafter"/>
</dbReference>
<dbReference type="GO" id="GO:0005096">
    <property type="term" value="F:GTPase activator activity"/>
    <property type="evidence" value="ECO:0007669"/>
    <property type="project" value="TreeGrafter"/>
</dbReference>
<dbReference type="InterPro" id="IPR001715">
    <property type="entry name" value="CH_dom"/>
</dbReference>
<dbReference type="Gene3D" id="1.10.506.10">
    <property type="entry name" value="GTPase Activation - p120gap, domain 1"/>
    <property type="match status" value="1"/>
</dbReference>
<dbReference type="Gene3D" id="1.10.418.10">
    <property type="entry name" value="Calponin-like domain"/>
    <property type="match status" value="1"/>
</dbReference>
<dbReference type="CDD" id="cd12206">
    <property type="entry name" value="RasGAP_IQGAP_related"/>
    <property type="match status" value="1"/>
</dbReference>
<dbReference type="Proteomes" id="UP000268321">
    <property type="component" value="Unassembled WGS sequence"/>
</dbReference>
<dbReference type="InterPro" id="IPR001936">
    <property type="entry name" value="RasGAP_dom"/>
</dbReference>
<dbReference type="PANTHER" id="PTHR14149">
    <property type="entry name" value="RAS GTPASE-ACTIVATING PROTEIN WITH IQ MOTIF"/>
    <property type="match status" value="1"/>
</dbReference>
<dbReference type="GO" id="GO:0110085">
    <property type="term" value="C:mitotic actomyosin contractile ring"/>
    <property type="evidence" value="ECO:0007669"/>
    <property type="project" value="TreeGrafter"/>
</dbReference>
<gene>
    <name evidence="4" type="ORF">METBISCDRAFT_11285</name>
</gene>
<dbReference type="Pfam" id="PF00616">
    <property type="entry name" value="RasGAP"/>
    <property type="match status" value="1"/>
</dbReference>
<accession>A0A4P9ZJ44</accession>
<dbReference type="EMBL" id="ML004428">
    <property type="protein sequence ID" value="RKP33038.1"/>
    <property type="molecule type" value="Genomic_DNA"/>
</dbReference>
<feature type="domain" description="Ras-GAP" evidence="2">
    <location>
        <begin position="913"/>
        <end position="1069"/>
    </location>
</feature>
<dbReference type="InterPro" id="IPR000593">
    <property type="entry name" value="RasGAP_C"/>
</dbReference>
<keyword evidence="1" id="KW-0175">Coiled coil</keyword>
<dbReference type="OrthoDB" id="775356at2759"/>
<proteinExistence type="predicted"/>
<dbReference type="Pfam" id="PF00307">
    <property type="entry name" value="CH"/>
    <property type="match status" value="1"/>
</dbReference>
<protein>
    <submittedName>
        <fullName evidence="4">Uncharacterized protein</fullName>
    </submittedName>
</protein>
<dbReference type="GO" id="GO:1903479">
    <property type="term" value="P:mitotic actomyosin contractile ring assembly actin filament organization"/>
    <property type="evidence" value="ECO:0007669"/>
    <property type="project" value="TreeGrafter"/>
</dbReference>
<dbReference type="CDD" id="cd21206">
    <property type="entry name" value="CH_IQGAP"/>
    <property type="match status" value="1"/>
</dbReference>
<keyword evidence="5" id="KW-1185">Reference proteome</keyword>
<evidence type="ECO:0000313" key="4">
    <source>
        <dbReference type="EMBL" id="RKP33038.1"/>
    </source>
</evidence>
<dbReference type="PROSITE" id="PS50018">
    <property type="entry name" value="RAS_GTPASE_ACTIV_2"/>
    <property type="match status" value="1"/>
</dbReference>
<dbReference type="SMART" id="SM00033">
    <property type="entry name" value="CH"/>
    <property type="match status" value="1"/>
</dbReference>
<evidence type="ECO:0000256" key="1">
    <source>
        <dbReference type="SAM" id="Coils"/>
    </source>
</evidence>
<dbReference type="InterPro" id="IPR036872">
    <property type="entry name" value="CH_dom_sf"/>
</dbReference>
<dbReference type="SUPFAM" id="SSF47576">
    <property type="entry name" value="Calponin-homology domain, CH-domain"/>
    <property type="match status" value="1"/>
</dbReference>
<dbReference type="SUPFAM" id="SSF48350">
    <property type="entry name" value="GTPase activation domain, GAP"/>
    <property type="match status" value="1"/>
</dbReference>
<dbReference type="Pfam" id="PF03836">
    <property type="entry name" value="RasGAP_C"/>
    <property type="match status" value="1"/>
</dbReference>
<evidence type="ECO:0000313" key="5">
    <source>
        <dbReference type="Proteomes" id="UP000268321"/>
    </source>
</evidence>
<reference evidence="5" key="1">
    <citation type="journal article" date="2018" name="Nat. Microbiol.">
        <title>Leveraging single-cell genomics to expand the fungal tree of life.</title>
        <authorList>
            <person name="Ahrendt S.R."/>
            <person name="Quandt C.A."/>
            <person name="Ciobanu D."/>
            <person name="Clum A."/>
            <person name="Salamov A."/>
            <person name="Andreopoulos B."/>
            <person name="Cheng J.F."/>
            <person name="Woyke T."/>
            <person name="Pelin A."/>
            <person name="Henrissat B."/>
            <person name="Reynolds N.K."/>
            <person name="Benny G.L."/>
            <person name="Smith M.E."/>
            <person name="James T.Y."/>
            <person name="Grigoriev I.V."/>
        </authorList>
    </citation>
    <scope>NUCLEOTIDE SEQUENCE [LARGE SCALE GENOMIC DNA]</scope>
    <source>
        <strain evidence="5">Baker2002</strain>
    </source>
</reference>
<dbReference type="PROSITE" id="PS50096">
    <property type="entry name" value="IQ"/>
    <property type="match status" value="3"/>
</dbReference>
<dbReference type="PROSITE" id="PS50021">
    <property type="entry name" value="CH"/>
    <property type="match status" value="1"/>
</dbReference>
<evidence type="ECO:0000259" key="3">
    <source>
        <dbReference type="PROSITE" id="PS50021"/>
    </source>
</evidence>
<dbReference type="SUPFAM" id="SSF143885">
    <property type="entry name" value="RGC domain-like"/>
    <property type="match status" value="1"/>
</dbReference>
<dbReference type="PANTHER" id="PTHR14149:SF14">
    <property type="entry name" value="CALPONIN-HOMOLOGY (CH) DOMAIN-CONTAINING PROTEIN"/>
    <property type="match status" value="1"/>
</dbReference>
<feature type="domain" description="Calponin-homology (CH)" evidence="3">
    <location>
        <begin position="102"/>
        <end position="209"/>
    </location>
</feature>
<evidence type="ECO:0000259" key="2">
    <source>
        <dbReference type="PROSITE" id="PS50018"/>
    </source>
</evidence>